<comment type="caution">
    <text evidence="2">The sequence shown here is derived from an EMBL/GenBank/DDBJ whole genome shotgun (WGS) entry which is preliminary data.</text>
</comment>
<dbReference type="CDD" id="cd04370">
    <property type="entry name" value="BAH"/>
    <property type="match status" value="1"/>
</dbReference>
<evidence type="ECO:0000313" key="3">
    <source>
        <dbReference type="Proteomes" id="UP001163105"/>
    </source>
</evidence>
<organism evidence="2 3">
    <name type="scientific">Purpureocillium lavendulum</name>
    <dbReference type="NCBI Taxonomy" id="1247861"/>
    <lineage>
        <taxon>Eukaryota</taxon>
        <taxon>Fungi</taxon>
        <taxon>Dikarya</taxon>
        <taxon>Ascomycota</taxon>
        <taxon>Pezizomycotina</taxon>
        <taxon>Sordariomycetes</taxon>
        <taxon>Hypocreomycetidae</taxon>
        <taxon>Hypocreales</taxon>
        <taxon>Ophiocordycipitaceae</taxon>
        <taxon>Purpureocillium</taxon>
    </lineage>
</organism>
<keyword evidence="3" id="KW-1185">Reference proteome</keyword>
<dbReference type="Gene3D" id="2.30.30.490">
    <property type="match status" value="1"/>
</dbReference>
<evidence type="ECO:0000313" key="2">
    <source>
        <dbReference type="EMBL" id="KAJ6436694.1"/>
    </source>
</evidence>
<feature type="compositionally biased region" description="Polar residues" evidence="1">
    <location>
        <begin position="8"/>
        <end position="17"/>
    </location>
</feature>
<dbReference type="Proteomes" id="UP001163105">
    <property type="component" value="Unassembled WGS sequence"/>
</dbReference>
<dbReference type="EMBL" id="JAQHRD010000017">
    <property type="protein sequence ID" value="KAJ6436694.1"/>
    <property type="molecule type" value="Genomic_DNA"/>
</dbReference>
<dbReference type="AlphaFoldDB" id="A0AB34FCJ2"/>
<dbReference type="InterPro" id="IPR043151">
    <property type="entry name" value="BAH_sf"/>
</dbReference>
<evidence type="ECO:0000256" key="1">
    <source>
        <dbReference type="SAM" id="MobiDB-lite"/>
    </source>
</evidence>
<accession>A0AB34FCJ2</accession>
<gene>
    <name evidence="2" type="ORF">O9K51_10656</name>
</gene>
<reference evidence="2" key="1">
    <citation type="submission" date="2023-01" db="EMBL/GenBank/DDBJ databases">
        <title>The growth and conidiation of Purpureocillium lavendulum are regulated by nitrogen source and histone H3K14 acetylation.</title>
        <authorList>
            <person name="Tang P."/>
            <person name="Han J."/>
            <person name="Zhang C."/>
            <person name="Tang P."/>
            <person name="Qi F."/>
            <person name="Zhang K."/>
            <person name="Liang L."/>
        </authorList>
    </citation>
    <scope>NUCLEOTIDE SEQUENCE</scope>
    <source>
        <strain evidence="2">YMF1.00683</strain>
    </source>
</reference>
<name>A0AB34FCJ2_9HYPO</name>
<proteinExistence type="predicted"/>
<protein>
    <submittedName>
        <fullName evidence="2">Transposase</fullName>
    </submittedName>
</protein>
<feature type="region of interest" description="Disordered" evidence="1">
    <location>
        <begin position="1"/>
        <end position="49"/>
    </location>
</feature>
<sequence>MPAKGHSPSPTVDTQVTGKKRKRNLSQGEKGLVQTRPQEWPFGPSGDSRTERMDVSYRIEPLKGWLDMARYKINNVKYYIDDFVYVANDTTVERQKRANEDPDQADTAGLKGHWVARVLEIRALDEHHVYARVYWMYSADDLLPKSAADQGPVPEQRAEYSQNELIASNHIKVMDRQVLRKHQWDDAESLELNRFIAELRAIQEILPARINPTKPLDILLRSIANIRHNAVHRRKVSMEGVEQCLLDATEFAALLGDFQCVENISILRREVLYGCGKIWTIAEDERKLQSLKEMRE</sequence>